<gene>
    <name evidence="3" type="ORF">AB2U05_09590</name>
</gene>
<dbReference type="InterPro" id="IPR036291">
    <property type="entry name" value="NAD(P)-bd_dom_sf"/>
</dbReference>
<proteinExistence type="predicted"/>
<accession>A0AB39THN3</accession>
<protein>
    <submittedName>
        <fullName evidence="3">SDR family oxidoreductase</fullName>
    </submittedName>
</protein>
<dbReference type="GO" id="GO:0044877">
    <property type="term" value="F:protein-containing complex binding"/>
    <property type="evidence" value="ECO:0007669"/>
    <property type="project" value="TreeGrafter"/>
</dbReference>
<dbReference type="Pfam" id="PF13460">
    <property type="entry name" value="NAD_binding_10"/>
    <property type="match status" value="1"/>
</dbReference>
<dbReference type="Gene3D" id="3.40.50.720">
    <property type="entry name" value="NAD(P)-binding Rossmann-like Domain"/>
    <property type="match status" value="1"/>
</dbReference>
<dbReference type="SUPFAM" id="SSF51735">
    <property type="entry name" value="NAD(P)-binding Rossmann-fold domains"/>
    <property type="match status" value="1"/>
</dbReference>
<evidence type="ECO:0000256" key="1">
    <source>
        <dbReference type="SAM" id="MobiDB-lite"/>
    </source>
</evidence>
<dbReference type="AlphaFoldDB" id="A0AB39THN3"/>
<dbReference type="InterPro" id="IPR016040">
    <property type="entry name" value="NAD(P)-bd_dom"/>
</dbReference>
<feature type="region of interest" description="Disordered" evidence="1">
    <location>
        <begin position="1"/>
        <end position="22"/>
    </location>
</feature>
<evidence type="ECO:0000313" key="3">
    <source>
        <dbReference type="EMBL" id="XDQ78703.1"/>
    </source>
</evidence>
<organism evidence="3">
    <name type="scientific">Streptomyces sp. Y1</name>
    <dbReference type="NCBI Taxonomy" id="3238634"/>
    <lineage>
        <taxon>Bacteria</taxon>
        <taxon>Bacillati</taxon>
        <taxon>Actinomycetota</taxon>
        <taxon>Actinomycetes</taxon>
        <taxon>Kitasatosporales</taxon>
        <taxon>Streptomycetaceae</taxon>
        <taxon>Streptomyces</taxon>
    </lineage>
</organism>
<reference evidence="3" key="1">
    <citation type="submission" date="2024-07" db="EMBL/GenBank/DDBJ databases">
        <authorList>
            <person name="Yu S.T."/>
        </authorList>
    </citation>
    <scope>NUCLEOTIDE SEQUENCE</scope>
    <source>
        <strain evidence="3">Y1</strain>
    </source>
</reference>
<dbReference type="PANTHER" id="PTHR12126:SF11">
    <property type="entry name" value="NADH DEHYDROGENASE [UBIQUINONE] 1 ALPHA SUBCOMPLEX SUBUNIT 9, MITOCHONDRIAL"/>
    <property type="match status" value="1"/>
</dbReference>
<feature type="domain" description="NAD(P)-binding" evidence="2">
    <location>
        <begin position="25"/>
        <end position="170"/>
    </location>
</feature>
<dbReference type="PANTHER" id="PTHR12126">
    <property type="entry name" value="NADH-UBIQUINONE OXIDOREDUCTASE 39 KDA SUBUNIT-RELATED"/>
    <property type="match status" value="1"/>
</dbReference>
<name>A0AB39THN3_9ACTN</name>
<feature type="compositionally biased region" description="Low complexity" evidence="1">
    <location>
        <begin position="1"/>
        <end position="17"/>
    </location>
</feature>
<dbReference type="EMBL" id="CP163445">
    <property type="protein sequence ID" value="XDQ78703.1"/>
    <property type="molecule type" value="Genomic_DNA"/>
</dbReference>
<evidence type="ECO:0000259" key="2">
    <source>
        <dbReference type="Pfam" id="PF13460"/>
    </source>
</evidence>
<sequence>MANTANTANTGNTANTAKTPVLVTGGTGNLGRHVVPLLRAAGLPVRVLSRQERAGEDGVTYLRGDLLGDAAQAAADLDAALAGVHTVLHLAGGPKGDDVATRRLVDAARRAGVRHLVYISVIGADAVPLGYFRAKHAAEQAVAGSGLPYTVLRAAQFHDLALTVVEKMAKLPLLPAPGGVRWQPVDVRDVAARLVELALGEPAGTVADLAGPEVYEMGELAKGYLAAHGRTRRQLHFRLPGKVGRAYRAGTNLAPADAEHGRRTWEEFLAERLAA</sequence>
<dbReference type="InterPro" id="IPR051207">
    <property type="entry name" value="ComplexI_NDUFA9_subunit"/>
</dbReference>
<dbReference type="RefSeq" id="WP_369183019.1">
    <property type="nucleotide sequence ID" value="NZ_CP163445.1"/>
</dbReference>